<evidence type="ECO:0000313" key="6">
    <source>
        <dbReference type="EMBL" id="UXH39342.1"/>
    </source>
</evidence>
<organism evidence="6 7">
    <name type="scientific">Pseudomonas promysalinigenes</name>
    <dbReference type="NCBI Taxonomy" id="485898"/>
    <lineage>
        <taxon>Bacteria</taxon>
        <taxon>Pseudomonadati</taxon>
        <taxon>Pseudomonadota</taxon>
        <taxon>Gammaproteobacteria</taxon>
        <taxon>Pseudomonadales</taxon>
        <taxon>Pseudomonadaceae</taxon>
        <taxon>Pseudomonas</taxon>
    </lineage>
</organism>
<reference evidence="6" key="1">
    <citation type="submission" date="2022-09" db="EMBL/GenBank/DDBJ databases">
        <title>Complete genome sequence of Pseudomonas promysalinigenes strain RL-WG26, a newly isolated PGPR with the potential for plant salinity stress alleviation.</title>
        <authorList>
            <person name="Ren L."/>
            <person name="Wang G."/>
            <person name="Hu H."/>
        </authorList>
    </citation>
    <scope>NUCLEOTIDE SEQUENCE</scope>
    <source>
        <strain evidence="6">RL-WG26</strain>
    </source>
</reference>
<evidence type="ECO:0000256" key="4">
    <source>
        <dbReference type="ARBA" id="ARBA00023204"/>
    </source>
</evidence>
<evidence type="ECO:0000256" key="1">
    <source>
        <dbReference type="ARBA" id="ARBA00000086"/>
    </source>
</evidence>
<dbReference type="EC" id="3.2.2.21" evidence="2"/>
<protein>
    <recommendedName>
        <fullName evidence="2">DNA-3-methyladenine glycosylase II</fullName>
        <ecNumber evidence="2">3.2.2.21</ecNumber>
    </recommendedName>
</protein>
<dbReference type="PANTHER" id="PTHR43003:SF5">
    <property type="entry name" value="DNA-3-METHYLADENINE GLYCOSYLASE"/>
    <property type="match status" value="1"/>
</dbReference>
<dbReference type="EMBL" id="CP104557">
    <property type="protein sequence ID" value="UXH39342.1"/>
    <property type="molecule type" value="Genomic_DNA"/>
</dbReference>
<dbReference type="SUPFAM" id="SSF48150">
    <property type="entry name" value="DNA-glycosylase"/>
    <property type="match status" value="1"/>
</dbReference>
<keyword evidence="7" id="KW-1185">Reference proteome</keyword>
<evidence type="ECO:0000259" key="5">
    <source>
        <dbReference type="SMART" id="SM00478"/>
    </source>
</evidence>
<dbReference type="Pfam" id="PF00730">
    <property type="entry name" value="HhH-GPD"/>
    <property type="match status" value="1"/>
</dbReference>
<dbReference type="InterPro" id="IPR003265">
    <property type="entry name" value="HhH-GPD_domain"/>
</dbReference>
<keyword evidence="3" id="KW-0227">DNA damage</keyword>
<dbReference type="PANTHER" id="PTHR43003">
    <property type="entry name" value="DNA-3-METHYLADENINE GLYCOSYLASE"/>
    <property type="match status" value="1"/>
</dbReference>
<sequence>MLADLSPDAYRAATHYLASLDPDWARHIQATGPCLHRATPEREPYEALVRAIAYQQLHARAAEAILGRLLALFPGQPFPAPAQLLALSPEVLRGCGFSASKLATLQGIARASLQGIVPSRDEAQELSDDALIARLVTLRGVGRWTVEMLLIYCLERSDILPVDDFGVREGYRRLKGLDKAPTPAQMRSLGGAWSPYRTVAAWYLWRA</sequence>
<evidence type="ECO:0000313" key="7">
    <source>
        <dbReference type="Proteomes" id="UP001064504"/>
    </source>
</evidence>
<name>A0ABY6AJM3_9PSED</name>
<dbReference type="RefSeq" id="WP_261744142.1">
    <property type="nucleotide sequence ID" value="NZ_CP104557.1"/>
</dbReference>
<feature type="domain" description="HhH-GPD" evidence="5">
    <location>
        <begin position="53"/>
        <end position="207"/>
    </location>
</feature>
<dbReference type="Proteomes" id="UP001064504">
    <property type="component" value="Chromosome"/>
</dbReference>
<dbReference type="CDD" id="cd00056">
    <property type="entry name" value="ENDO3c"/>
    <property type="match status" value="1"/>
</dbReference>
<evidence type="ECO:0000256" key="3">
    <source>
        <dbReference type="ARBA" id="ARBA00022763"/>
    </source>
</evidence>
<dbReference type="Gene3D" id="1.10.340.30">
    <property type="entry name" value="Hypothetical protein, domain 2"/>
    <property type="match status" value="1"/>
</dbReference>
<gene>
    <name evidence="6" type="ORF">N5C08_20625</name>
</gene>
<dbReference type="SMART" id="SM00478">
    <property type="entry name" value="ENDO3c"/>
    <property type="match status" value="1"/>
</dbReference>
<dbReference type="InterPro" id="IPR011257">
    <property type="entry name" value="DNA_glycosylase"/>
</dbReference>
<evidence type="ECO:0000256" key="2">
    <source>
        <dbReference type="ARBA" id="ARBA00012000"/>
    </source>
</evidence>
<comment type="catalytic activity">
    <reaction evidence="1">
        <text>Hydrolysis of alkylated DNA, releasing 3-methyladenine, 3-methylguanine, 7-methylguanine and 7-methyladenine.</text>
        <dbReference type="EC" id="3.2.2.21"/>
    </reaction>
</comment>
<keyword evidence="4" id="KW-0234">DNA repair</keyword>
<dbReference type="InterPro" id="IPR051912">
    <property type="entry name" value="Alkylbase_DNA_Glycosylase/TA"/>
</dbReference>
<accession>A0ABY6AJM3</accession>
<proteinExistence type="predicted"/>
<dbReference type="Gene3D" id="1.10.1670.40">
    <property type="match status" value="1"/>
</dbReference>